<dbReference type="Proteomes" id="UP001241377">
    <property type="component" value="Unassembled WGS sequence"/>
</dbReference>
<organism evidence="1 2">
    <name type="scientific">Naganishia cerealis</name>
    <dbReference type="NCBI Taxonomy" id="610337"/>
    <lineage>
        <taxon>Eukaryota</taxon>
        <taxon>Fungi</taxon>
        <taxon>Dikarya</taxon>
        <taxon>Basidiomycota</taxon>
        <taxon>Agaricomycotina</taxon>
        <taxon>Tremellomycetes</taxon>
        <taxon>Filobasidiales</taxon>
        <taxon>Filobasidiaceae</taxon>
        <taxon>Naganishia</taxon>
    </lineage>
</organism>
<sequence length="286" mass="31511">MSAANPMILTGDSFESADVFNSASATSDRTLGSQMLAMKASENSEELNSHLPPVIEAMGGIGGDFDASPLHVQSSVLDSVFSTTLEGNDVQDHTPMFDELDLIMDGAKVNLLDDWVALFGDESEETSVPELSLVTHEDINLSELKDFAQPSRKRMFSEVESSTVSSMNVQDQLFTPKTSSSLPTPVLDNETLKPSRSSTKVDHLGCVTYSKKQRSQPLPPVATESTDPILLKRAKNTEAARRSRARKMERMSQLEDKVEKLMGEKSDLELEVNRLREILRAKNISF</sequence>
<name>A0ACC2WQY4_9TREE</name>
<proteinExistence type="predicted"/>
<comment type="caution">
    <text evidence="1">The sequence shown here is derived from an EMBL/GenBank/DDBJ whole genome shotgun (WGS) entry which is preliminary data.</text>
</comment>
<evidence type="ECO:0000313" key="1">
    <source>
        <dbReference type="EMBL" id="KAJ9113442.1"/>
    </source>
</evidence>
<evidence type="ECO:0000313" key="2">
    <source>
        <dbReference type="Proteomes" id="UP001241377"/>
    </source>
</evidence>
<reference evidence="1" key="1">
    <citation type="submission" date="2023-04" db="EMBL/GenBank/DDBJ databases">
        <title>Draft Genome sequencing of Naganishia species isolated from polar environments using Oxford Nanopore Technology.</title>
        <authorList>
            <person name="Leo P."/>
            <person name="Venkateswaran K."/>
        </authorList>
    </citation>
    <scope>NUCLEOTIDE SEQUENCE</scope>
    <source>
        <strain evidence="1">MNA-CCFEE 5261</strain>
    </source>
</reference>
<dbReference type="EMBL" id="JASBWR010000002">
    <property type="protein sequence ID" value="KAJ9113442.1"/>
    <property type="molecule type" value="Genomic_DNA"/>
</dbReference>
<protein>
    <submittedName>
        <fullName evidence="1">Uncharacterized protein</fullName>
    </submittedName>
</protein>
<keyword evidence="2" id="KW-1185">Reference proteome</keyword>
<accession>A0ACC2WQY4</accession>
<gene>
    <name evidence="1" type="ORF">QFC19_000362</name>
</gene>